<dbReference type="PANTHER" id="PTHR31042">
    <property type="entry name" value="CORE-2/I-BRANCHING BETA-1,6-N-ACETYLGLUCOSAMINYLTRANSFERASE FAMILY PROTEIN-RELATED"/>
    <property type="match status" value="1"/>
</dbReference>
<dbReference type="Pfam" id="PF02485">
    <property type="entry name" value="Branch"/>
    <property type="match status" value="1"/>
</dbReference>
<dbReference type="GO" id="GO:0016020">
    <property type="term" value="C:membrane"/>
    <property type="evidence" value="ECO:0007669"/>
    <property type="project" value="UniProtKB-SubCell"/>
</dbReference>
<proteinExistence type="predicted"/>
<feature type="signal peptide" evidence="6">
    <location>
        <begin position="1"/>
        <end position="16"/>
    </location>
</feature>
<keyword evidence="5" id="KW-0325">Glycoprotein</keyword>
<keyword evidence="4" id="KW-0472">Membrane</keyword>
<comment type="caution">
    <text evidence="7">The sequence shown here is derived from an EMBL/GenBank/DDBJ whole genome shotgun (WGS) entry which is preliminary data.</text>
</comment>
<comment type="subcellular location">
    <subcellularLocation>
        <location evidence="1">Membrane</location>
        <topology evidence="1">Single-pass type II membrane protein</topology>
    </subcellularLocation>
</comment>
<dbReference type="EMBL" id="LGRX02012400">
    <property type="protein sequence ID" value="KAK3267451.1"/>
    <property type="molecule type" value="Genomic_DNA"/>
</dbReference>
<evidence type="ECO:0000256" key="5">
    <source>
        <dbReference type="ARBA" id="ARBA00023180"/>
    </source>
</evidence>
<evidence type="ECO:0000256" key="1">
    <source>
        <dbReference type="ARBA" id="ARBA00004606"/>
    </source>
</evidence>
<name>A0AAE0L0D7_9CHLO</name>
<organism evidence="7 8">
    <name type="scientific">Cymbomonas tetramitiformis</name>
    <dbReference type="NCBI Taxonomy" id="36881"/>
    <lineage>
        <taxon>Eukaryota</taxon>
        <taxon>Viridiplantae</taxon>
        <taxon>Chlorophyta</taxon>
        <taxon>Pyramimonadophyceae</taxon>
        <taxon>Pyramimonadales</taxon>
        <taxon>Pyramimonadaceae</taxon>
        <taxon>Cymbomonas</taxon>
    </lineage>
</organism>
<keyword evidence="2" id="KW-0328">Glycosyltransferase</keyword>
<evidence type="ECO:0008006" key="9">
    <source>
        <dbReference type="Google" id="ProtNLM"/>
    </source>
</evidence>
<keyword evidence="6" id="KW-0732">Signal</keyword>
<dbReference type="GO" id="GO:0016757">
    <property type="term" value="F:glycosyltransferase activity"/>
    <property type="evidence" value="ECO:0007669"/>
    <property type="project" value="UniProtKB-KW"/>
</dbReference>
<evidence type="ECO:0000256" key="6">
    <source>
        <dbReference type="SAM" id="SignalP"/>
    </source>
</evidence>
<evidence type="ECO:0000256" key="4">
    <source>
        <dbReference type="ARBA" id="ARBA00023136"/>
    </source>
</evidence>
<keyword evidence="3" id="KW-0808">Transferase</keyword>
<dbReference type="PANTHER" id="PTHR31042:SF8">
    <property type="entry name" value="CORE-2_I-BRANCHING BETA-1,6-N-ACETYLGLUCOSAMINYLTRANSFERASE FAMILY PROTEIN"/>
    <property type="match status" value="1"/>
</dbReference>
<evidence type="ECO:0000256" key="2">
    <source>
        <dbReference type="ARBA" id="ARBA00022676"/>
    </source>
</evidence>
<sequence>MRTFLRFFSLLSPVAFICLHCTYQPGVLHFELHNLLQEEQHPISRQLLQSGSGNSVPKIAFLFLVRGEIHHEGVWRTFFEGFEKRYSIYVHTRPEYRFPSESFFAGRQLEAPIRVVWGSASVVQAEMRLLLAAFDDPFNKQFVLLSEACIPIRSFQTVYKALVDNTRSVIDACNPKRQRGMYVSPEKPVPKTIGTSYTFQETPLDSLSKELASSWRSSTQWFVLTRQHALLVVKERQVLAAFRKHCRNLEWGRDRNEQCVGDENYIPTLLAFKGRAEETTCQKGPTVTLQELSSTTQRLPRSFSAQEITPELVWQLRGGSCPVDCKTEGGQCRLFARKFPKGTERRVAQVADILFKDELKFGIGFHPEQVPMRC</sequence>
<protein>
    <recommendedName>
        <fullName evidence="9">Core-2/I-branching beta-1,6-N-acetylglucosaminyltransferase family protein</fullName>
    </recommendedName>
</protein>
<feature type="chain" id="PRO_5041920178" description="Core-2/I-branching beta-1,6-N-acetylglucosaminyltransferase family protein" evidence="6">
    <location>
        <begin position="17"/>
        <end position="374"/>
    </location>
</feature>
<reference evidence="7 8" key="1">
    <citation type="journal article" date="2015" name="Genome Biol. Evol.">
        <title>Comparative Genomics of a Bacterivorous Green Alga Reveals Evolutionary Causalities and Consequences of Phago-Mixotrophic Mode of Nutrition.</title>
        <authorList>
            <person name="Burns J.A."/>
            <person name="Paasch A."/>
            <person name="Narechania A."/>
            <person name="Kim E."/>
        </authorList>
    </citation>
    <scope>NUCLEOTIDE SEQUENCE [LARGE SCALE GENOMIC DNA]</scope>
    <source>
        <strain evidence="7 8">PLY_AMNH</strain>
    </source>
</reference>
<dbReference type="InterPro" id="IPR003406">
    <property type="entry name" value="Glyco_trans_14"/>
</dbReference>
<gene>
    <name evidence="7" type="ORF">CYMTET_23992</name>
</gene>
<accession>A0AAE0L0D7</accession>
<evidence type="ECO:0000313" key="7">
    <source>
        <dbReference type="EMBL" id="KAK3267451.1"/>
    </source>
</evidence>
<dbReference type="InterPro" id="IPR044174">
    <property type="entry name" value="BC10-like"/>
</dbReference>
<dbReference type="AlphaFoldDB" id="A0AAE0L0D7"/>
<evidence type="ECO:0000256" key="3">
    <source>
        <dbReference type="ARBA" id="ARBA00022679"/>
    </source>
</evidence>
<evidence type="ECO:0000313" key="8">
    <source>
        <dbReference type="Proteomes" id="UP001190700"/>
    </source>
</evidence>
<keyword evidence="8" id="KW-1185">Reference proteome</keyword>
<dbReference type="Proteomes" id="UP001190700">
    <property type="component" value="Unassembled WGS sequence"/>
</dbReference>